<feature type="repeat" description="ANK" evidence="3">
    <location>
        <begin position="42"/>
        <end position="63"/>
    </location>
</feature>
<evidence type="ECO:0000313" key="5">
    <source>
        <dbReference type="Proteomes" id="UP001150569"/>
    </source>
</evidence>
<dbReference type="PANTHER" id="PTHR24171:SF8">
    <property type="entry name" value="BRCA1-ASSOCIATED RING DOMAIN PROTEIN 1"/>
    <property type="match status" value="1"/>
</dbReference>
<dbReference type="PANTHER" id="PTHR24171">
    <property type="entry name" value="ANKYRIN REPEAT DOMAIN-CONTAINING PROTEIN 39-RELATED"/>
    <property type="match status" value="1"/>
</dbReference>
<dbReference type="GO" id="GO:0085020">
    <property type="term" value="P:protein K6-linked ubiquitination"/>
    <property type="evidence" value="ECO:0007669"/>
    <property type="project" value="TreeGrafter"/>
</dbReference>
<feature type="repeat" description="ANK" evidence="3">
    <location>
        <begin position="80"/>
        <end position="117"/>
    </location>
</feature>
<dbReference type="PROSITE" id="PS50297">
    <property type="entry name" value="ANK_REP_REGION"/>
    <property type="match status" value="2"/>
</dbReference>
<dbReference type="Proteomes" id="UP001150569">
    <property type="component" value="Unassembled WGS sequence"/>
</dbReference>
<protein>
    <recommendedName>
        <fullName evidence="6">Ankyrin</fullName>
    </recommendedName>
</protein>
<evidence type="ECO:0000256" key="2">
    <source>
        <dbReference type="ARBA" id="ARBA00023043"/>
    </source>
</evidence>
<evidence type="ECO:0000256" key="3">
    <source>
        <dbReference type="PROSITE-ProRule" id="PRU00023"/>
    </source>
</evidence>
<dbReference type="Gene3D" id="1.25.40.20">
    <property type="entry name" value="Ankyrin repeat-containing domain"/>
    <property type="match status" value="1"/>
</dbReference>
<keyword evidence="2 3" id="KW-0040">ANK repeat</keyword>
<dbReference type="SUPFAM" id="SSF48403">
    <property type="entry name" value="Ankyrin repeat"/>
    <property type="match status" value="1"/>
</dbReference>
<evidence type="ECO:0008006" key="6">
    <source>
        <dbReference type="Google" id="ProtNLM"/>
    </source>
</evidence>
<dbReference type="AlphaFoldDB" id="A0A9W8AGI8"/>
<dbReference type="InterPro" id="IPR036770">
    <property type="entry name" value="Ankyrin_rpt-contain_sf"/>
</dbReference>
<dbReference type="PROSITE" id="PS50088">
    <property type="entry name" value="ANK_REPEAT"/>
    <property type="match status" value="2"/>
</dbReference>
<comment type="caution">
    <text evidence="4">The sequence shown here is derived from an EMBL/GenBank/DDBJ whole genome shotgun (WGS) entry which is preliminary data.</text>
</comment>
<dbReference type="Pfam" id="PF12796">
    <property type="entry name" value="Ank_2"/>
    <property type="match status" value="1"/>
</dbReference>
<gene>
    <name evidence="4" type="ORF">IWQ60_001682</name>
</gene>
<dbReference type="PRINTS" id="PR01415">
    <property type="entry name" value="ANKYRIN"/>
</dbReference>
<proteinExistence type="predicted"/>
<evidence type="ECO:0000313" key="4">
    <source>
        <dbReference type="EMBL" id="KAJ1928830.1"/>
    </source>
</evidence>
<dbReference type="EMBL" id="JANBPT010000057">
    <property type="protein sequence ID" value="KAJ1928830.1"/>
    <property type="molecule type" value="Genomic_DNA"/>
</dbReference>
<sequence>MSTEGASNNELLLAACKQDQDDMLTDVLDQPGTFDINCTDALGNTPLHYAAQCGSLDCLKILLTHDNAQGLNINSRNRTEDGTPLHKAVAYTDDPSVAFTIVELLLEAGADPALRNKLGQKPAQLVARDFTELKDHLEKAELASKVDRSEIAGLDDSDSSDGEVSD</sequence>
<keyword evidence="1" id="KW-0677">Repeat</keyword>
<accession>A0A9W8AGI8</accession>
<dbReference type="GO" id="GO:0004842">
    <property type="term" value="F:ubiquitin-protein transferase activity"/>
    <property type="evidence" value="ECO:0007669"/>
    <property type="project" value="TreeGrafter"/>
</dbReference>
<keyword evidence="5" id="KW-1185">Reference proteome</keyword>
<evidence type="ECO:0000256" key="1">
    <source>
        <dbReference type="ARBA" id="ARBA00022737"/>
    </source>
</evidence>
<dbReference type="InterPro" id="IPR002110">
    <property type="entry name" value="Ankyrin_rpt"/>
</dbReference>
<dbReference type="SMART" id="SM00248">
    <property type="entry name" value="ANK"/>
    <property type="match status" value="3"/>
</dbReference>
<dbReference type="OrthoDB" id="9995210at2759"/>
<organism evidence="4 5">
    <name type="scientific">Tieghemiomyces parasiticus</name>
    <dbReference type="NCBI Taxonomy" id="78921"/>
    <lineage>
        <taxon>Eukaryota</taxon>
        <taxon>Fungi</taxon>
        <taxon>Fungi incertae sedis</taxon>
        <taxon>Zoopagomycota</taxon>
        <taxon>Kickxellomycotina</taxon>
        <taxon>Dimargaritomycetes</taxon>
        <taxon>Dimargaritales</taxon>
        <taxon>Dimargaritaceae</taxon>
        <taxon>Tieghemiomyces</taxon>
    </lineage>
</organism>
<name>A0A9W8AGI8_9FUNG</name>
<reference evidence="4" key="1">
    <citation type="submission" date="2022-07" db="EMBL/GenBank/DDBJ databases">
        <title>Phylogenomic reconstructions and comparative analyses of Kickxellomycotina fungi.</title>
        <authorList>
            <person name="Reynolds N.K."/>
            <person name="Stajich J.E."/>
            <person name="Barry K."/>
            <person name="Grigoriev I.V."/>
            <person name="Crous P."/>
            <person name="Smith M.E."/>
        </authorList>
    </citation>
    <scope>NUCLEOTIDE SEQUENCE</scope>
    <source>
        <strain evidence="4">RSA 861</strain>
    </source>
</reference>